<proteinExistence type="predicted"/>
<evidence type="ECO:0000313" key="2">
    <source>
        <dbReference type="EMBL" id="KAI9253841.1"/>
    </source>
</evidence>
<sequence length="242" mass="27082">MTFKAVIFDIGGVVVGSPMAGIHKYEKEHGLPRNYINVAIVKQGESGAFQKFERGEIRIKDFYIQFGEQLSDPRHKQSYKEYLQKSGKAVPENIPNVTVDGEALWTTMMNETDNVDLKVFHAINKLKESGRFKVAALTNNSESASDQTKTSDSLRGTFDYFVESKVVGLRKPDPKFFLHACKVIGVEPHEAIFLDDIGMNLRAAKKLGMETIQVPMGNSEVAIEKLESLVKLDLHTGVPRKH</sequence>
<dbReference type="NCBIfam" id="TIGR01509">
    <property type="entry name" value="HAD-SF-IA-v3"/>
    <property type="match status" value="1"/>
</dbReference>
<dbReference type="NCBIfam" id="TIGR02247">
    <property type="entry name" value="HAD-1A3-hyp"/>
    <property type="match status" value="1"/>
</dbReference>
<comment type="caution">
    <text evidence="2">The sequence shown here is derived from an EMBL/GenBank/DDBJ whole genome shotgun (WGS) entry which is preliminary data.</text>
</comment>
<dbReference type="SFLD" id="SFLDS00003">
    <property type="entry name" value="Haloacid_Dehalogenase"/>
    <property type="match status" value="1"/>
</dbReference>
<dbReference type="PANTHER" id="PTHR47829:SF1">
    <property type="entry name" value="HAD FAMILY PHOSPHATASE"/>
    <property type="match status" value="1"/>
</dbReference>
<dbReference type="CDD" id="cd02603">
    <property type="entry name" value="HAD_sEH-N_like"/>
    <property type="match status" value="1"/>
</dbReference>
<name>A0AAD5JU03_9FUNG</name>
<dbReference type="Proteomes" id="UP001209540">
    <property type="component" value="Unassembled WGS sequence"/>
</dbReference>
<evidence type="ECO:0000313" key="3">
    <source>
        <dbReference type="Proteomes" id="UP001209540"/>
    </source>
</evidence>
<dbReference type="GO" id="GO:0016791">
    <property type="term" value="F:phosphatase activity"/>
    <property type="evidence" value="ECO:0007669"/>
    <property type="project" value="UniProtKB-ARBA"/>
</dbReference>
<reference evidence="2" key="1">
    <citation type="journal article" date="2022" name="IScience">
        <title>Evolution of zygomycete secretomes and the origins of terrestrial fungal ecologies.</title>
        <authorList>
            <person name="Chang Y."/>
            <person name="Wang Y."/>
            <person name="Mondo S."/>
            <person name="Ahrendt S."/>
            <person name="Andreopoulos W."/>
            <person name="Barry K."/>
            <person name="Beard J."/>
            <person name="Benny G.L."/>
            <person name="Blankenship S."/>
            <person name="Bonito G."/>
            <person name="Cuomo C."/>
            <person name="Desiro A."/>
            <person name="Gervers K.A."/>
            <person name="Hundley H."/>
            <person name="Kuo A."/>
            <person name="LaButti K."/>
            <person name="Lang B.F."/>
            <person name="Lipzen A."/>
            <person name="O'Donnell K."/>
            <person name="Pangilinan J."/>
            <person name="Reynolds N."/>
            <person name="Sandor L."/>
            <person name="Smith M.E."/>
            <person name="Tsang A."/>
            <person name="Grigoriev I.V."/>
            <person name="Stajich J.E."/>
            <person name="Spatafora J.W."/>
        </authorList>
    </citation>
    <scope>NUCLEOTIDE SEQUENCE</scope>
    <source>
        <strain evidence="2">RSA 2281</strain>
    </source>
</reference>
<reference evidence="2" key="2">
    <citation type="submission" date="2023-02" db="EMBL/GenBank/DDBJ databases">
        <authorList>
            <consortium name="DOE Joint Genome Institute"/>
            <person name="Mondo S.J."/>
            <person name="Chang Y."/>
            <person name="Wang Y."/>
            <person name="Ahrendt S."/>
            <person name="Andreopoulos W."/>
            <person name="Barry K."/>
            <person name="Beard J."/>
            <person name="Benny G.L."/>
            <person name="Blankenship S."/>
            <person name="Bonito G."/>
            <person name="Cuomo C."/>
            <person name="Desiro A."/>
            <person name="Gervers K.A."/>
            <person name="Hundley H."/>
            <person name="Kuo A."/>
            <person name="LaButti K."/>
            <person name="Lang B.F."/>
            <person name="Lipzen A."/>
            <person name="O'Donnell K."/>
            <person name="Pangilinan J."/>
            <person name="Reynolds N."/>
            <person name="Sandor L."/>
            <person name="Smith M.W."/>
            <person name="Tsang A."/>
            <person name="Grigoriev I.V."/>
            <person name="Stajich J.E."/>
            <person name="Spatafora J.W."/>
        </authorList>
    </citation>
    <scope>NUCLEOTIDE SEQUENCE</scope>
    <source>
        <strain evidence="2">RSA 2281</strain>
    </source>
</reference>
<dbReference type="EMBL" id="JAIXMP010000025">
    <property type="protein sequence ID" value="KAI9253841.1"/>
    <property type="molecule type" value="Genomic_DNA"/>
</dbReference>
<dbReference type="Pfam" id="PF00702">
    <property type="entry name" value="Hydrolase"/>
    <property type="match status" value="1"/>
</dbReference>
<dbReference type="InterPro" id="IPR011945">
    <property type="entry name" value="HAD-SF_ppase_IA/epoxid_hydro_N"/>
</dbReference>
<gene>
    <name evidence="2" type="ORF">BDA99DRAFT_540452</name>
</gene>
<organism evidence="2 3">
    <name type="scientific">Phascolomyces articulosus</name>
    <dbReference type="NCBI Taxonomy" id="60185"/>
    <lineage>
        <taxon>Eukaryota</taxon>
        <taxon>Fungi</taxon>
        <taxon>Fungi incertae sedis</taxon>
        <taxon>Mucoromycota</taxon>
        <taxon>Mucoromycotina</taxon>
        <taxon>Mucoromycetes</taxon>
        <taxon>Mucorales</taxon>
        <taxon>Lichtheimiaceae</taxon>
        <taxon>Phascolomyces</taxon>
    </lineage>
</organism>
<keyword evidence="1" id="KW-0007">Acetylation</keyword>
<dbReference type="PANTHER" id="PTHR47829">
    <property type="entry name" value="HYDROLASE, PUTATIVE (AFU_ORTHOLOGUE AFUA_1G12880)-RELATED"/>
    <property type="match status" value="1"/>
</dbReference>
<keyword evidence="2" id="KW-0378">Hydrolase</keyword>
<dbReference type="InterPro" id="IPR023214">
    <property type="entry name" value="HAD_sf"/>
</dbReference>
<keyword evidence="3" id="KW-1185">Reference proteome</keyword>
<dbReference type="InterPro" id="IPR023198">
    <property type="entry name" value="PGP-like_dom2"/>
</dbReference>
<dbReference type="InterPro" id="IPR006439">
    <property type="entry name" value="HAD-SF_hydro_IA"/>
</dbReference>
<evidence type="ECO:0000256" key="1">
    <source>
        <dbReference type="ARBA" id="ARBA00022990"/>
    </source>
</evidence>
<dbReference type="InterPro" id="IPR036412">
    <property type="entry name" value="HAD-like_sf"/>
</dbReference>
<dbReference type="Gene3D" id="3.40.50.1000">
    <property type="entry name" value="HAD superfamily/HAD-like"/>
    <property type="match status" value="1"/>
</dbReference>
<dbReference type="InterPro" id="IPR052898">
    <property type="entry name" value="ACAD10-like"/>
</dbReference>
<accession>A0AAD5JU03</accession>
<dbReference type="SFLD" id="SFLDG01129">
    <property type="entry name" value="C1.5:_HAD__Beta-PGM__Phosphata"/>
    <property type="match status" value="1"/>
</dbReference>
<protein>
    <submittedName>
        <fullName evidence="2">Epoxide hydrolase</fullName>
    </submittedName>
</protein>
<dbReference type="PRINTS" id="PR00413">
    <property type="entry name" value="HADHALOGNASE"/>
</dbReference>
<dbReference type="SUPFAM" id="SSF56784">
    <property type="entry name" value="HAD-like"/>
    <property type="match status" value="1"/>
</dbReference>
<dbReference type="AlphaFoldDB" id="A0AAD5JU03"/>
<dbReference type="Gene3D" id="1.10.150.240">
    <property type="entry name" value="Putative phosphatase, domain 2"/>
    <property type="match status" value="1"/>
</dbReference>